<name>A0A2M8IVW5_9RHOB</name>
<dbReference type="RefSeq" id="WP_100164375.1">
    <property type="nucleotide sequence ID" value="NZ_PGTB01000153.1"/>
</dbReference>
<keyword evidence="4" id="KW-1185">Reference proteome</keyword>
<feature type="region of interest" description="Disordered" evidence="2">
    <location>
        <begin position="1"/>
        <end position="31"/>
    </location>
</feature>
<evidence type="ECO:0000256" key="1">
    <source>
        <dbReference type="SAM" id="Coils"/>
    </source>
</evidence>
<accession>A0A2M8IVW5</accession>
<evidence type="ECO:0000313" key="3">
    <source>
        <dbReference type="EMBL" id="PJE34675.1"/>
    </source>
</evidence>
<dbReference type="AlphaFoldDB" id="A0A2M8IVW5"/>
<gene>
    <name evidence="3" type="ORF">CVM52_21120</name>
</gene>
<evidence type="ECO:0000313" key="4">
    <source>
        <dbReference type="Proteomes" id="UP000231553"/>
    </source>
</evidence>
<protein>
    <recommendedName>
        <fullName evidence="5">Magnesium transporter MgtE intracellular domain-containing protein</fullName>
    </recommendedName>
</protein>
<reference evidence="3 4" key="1">
    <citation type="journal article" date="2018" name="Int. J. Syst. Evol. Microbiol.">
        <title>Pseudooceanicola lipolyticus sp. nov., a marine alphaproteobacterium, reclassification of Oceanicola flagellatus as Pseudooceanicola flagellatus comb. nov. and emended description of the genus Pseudooceanicola.</title>
        <authorList>
            <person name="Huang M.-M."/>
            <person name="Guo L.-L."/>
            <person name="Wu Y.-H."/>
            <person name="Lai Q.-L."/>
            <person name="Shao Z.-Z."/>
            <person name="Wang C.-S."/>
            <person name="Wu M."/>
            <person name="Xu X.-W."/>
        </authorList>
    </citation>
    <scope>NUCLEOTIDE SEQUENCE [LARGE SCALE GENOMIC DNA]</scope>
    <source>
        <strain evidence="3 4">157</strain>
    </source>
</reference>
<feature type="compositionally biased region" description="Low complexity" evidence="2">
    <location>
        <begin position="7"/>
        <end position="17"/>
    </location>
</feature>
<evidence type="ECO:0000256" key="2">
    <source>
        <dbReference type="SAM" id="MobiDB-lite"/>
    </source>
</evidence>
<comment type="caution">
    <text evidence="3">The sequence shown here is derived from an EMBL/GenBank/DDBJ whole genome shotgun (WGS) entry which is preliminary data.</text>
</comment>
<dbReference type="EMBL" id="PGTB01000153">
    <property type="protein sequence ID" value="PJE34675.1"/>
    <property type="molecule type" value="Genomic_DNA"/>
</dbReference>
<organism evidence="3 4">
    <name type="scientific">Pseudooceanicola lipolyticus</name>
    <dbReference type="NCBI Taxonomy" id="2029104"/>
    <lineage>
        <taxon>Bacteria</taxon>
        <taxon>Pseudomonadati</taxon>
        <taxon>Pseudomonadota</taxon>
        <taxon>Alphaproteobacteria</taxon>
        <taxon>Rhodobacterales</taxon>
        <taxon>Paracoccaceae</taxon>
        <taxon>Pseudooceanicola</taxon>
    </lineage>
</organism>
<sequence length="178" mass="19639">GRDEGSAFVSAARAAPATGEELPAQLPPRPLADQLCETPEAMLQALQEERDLLEAQKEQMSERRSEIELASEKLDIDQARLADLKSALDEMLNQVRQAQSDDLDRLVALYSAMKPKEAASIMNDLDIEVSVMVLGTMPERDAAPILARLNPVRARAISRIILERSKLPGDQRLEGLKL</sequence>
<feature type="non-terminal residue" evidence="3">
    <location>
        <position position="1"/>
    </location>
</feature>
<evidence type="ECO:0008006" key="5">
    <source>
        <dbReference type="Google" id="ProtNLM"/>
    </source>
</evidence>
<feature type="coiled-coil region" evidence="1">
    <location>
        <begin position="43"/>
        <end position="101"/>
    </location>
</feature>
<dbReference type="SUPFAM" id="SSF158791">
    <property type="entry name" value="MgtE N-terminal domain-like"/>
    <property type="match status" value="1"/>
</dbReference>
<proteinExistence type="predicted"/>
<dbReference type="Proteomes" id="UP000231553">
    <property type="component" value="Unassembled WGS sequence"/>
</dbReference>
<keyword evidence="1" id="KW-0175">Coiled coil</keyword>